<name>A0A7T0PW65_9ACTO</name>
<evidence type="ECO:0000313" key="3">
    <source>
        <dbReference type="Proteomes" id="UP000594637"/>
    </source>
</evidence>
<evidence type="ECO:0000313" key="2">
    <source>
        <dbReference type="EMBL" id="QPL05409.1"/>
    </source>
</evidence>
<proteinExistence type="predicted"/>
<protein>
    <recommendedName>
        <fullName evidence="1">Type ISP restriction-modification enzyme LLaBIII C-terminal specificity domain-containing protein</fullName>
    </recommendedName>
</protein>
<dbReference type="EMBL" id="CP063989">
    <property type="protein sequence ID" value="QPL05409.1"/>
    <property type="molecule type" value="Genomic_DNA"/>
</dbReference>
<dbReference type="Pfam" id="PF18135">
    <property type="entry name" value="Type_ISP_C"/>
    <property type="match status" value="1"/>
</dbReference>
<accession>A0A7T0PW65</accession>
<sequence length="133" mass="14822">MSWAERAGLDPSRLRVEKMRYATTREDGTKVDDKSAIVYNEHITISGIPEQAQDYLVGSCSALDWLLDRYQIKFDKASGIVNDPNDWMDEGAGVEPGAPAQPLNLLDLIARVTTVSVRTHQIVHDLSPLTIRD</sequence>
<organism evidence="2 3">
    <name type="scientific">Actinomyces respiraculi</name>
    <dbReference type="NCBI Taxonomy" id="2744574"/>
    <lineage>
        <taxon>Bacteria</taxon>
        <taxon>Bacillati</taxon>
        <taxon>Actinomycetota</taxon>
        <taxon>Actinomycetes</taxon>
        <taxon>Actinomycetales</taxon>
        <taxon>Actinomycetaceae</taxon>
        <taxon>Actinomyces</taxon>
    </lineage>
</organism>
<dbReference type="InterPro" id="IPR041635">
    <property type="entry name" value="Type_ISP_LLaBIII_C"/>
</dbReference>
<evidence type="ECO:0000259" key="1">
    <source>
        <dbReference type="Pfam" id="PF18135"/>
    </source>
</evidence>
<gene>
    <name evidence="2" type="ORF">ID810_12085</name>
</gene>
<dbReference type="Proteomes" id="UP000594637">
    <property type="component" value="Chromosome"/>
</dbReference>
<keyword evidence="3" id="KW-1185">Reference proteome</keyword>
<reference evidence="2 3" key="1">
    <citation type="submission" date="2020-11" db="EMBL/GenBank/DDBJ databases">
        <title>Actinomyces sp. ZJ750.</title>
        <authorList>
            <person name="Zhou J."/>
        </authorList>
    </citation>
    <scope>NUCLEOTIDE SEQUENCE [LARGE SCALE GENOMIC DNA]</scope>
    <source>
        <strain evidence="2 3">ZJ750</strain>
    </source>
</reference>
<feature type="domain" description="Type ISP restriction-modification enzyme LLaBIII C-terminal specificity" evidence="1">
    <location>
        <begin position="11"/>
        <end position="88"/>
    </location>
</feature>
<dbReference type="AlphaFoldDB" id="A0A7T0PW65"/>
<dbReference type="KEGG" id="arep:ID810_12085"/>